<dbReference type="Proteomes" id="UP000250275">
    <property type="component" value="Unassembled WGS sequence"/>
</dbReference>
<evidence type="ECO:0000313" key="1">
    <source>
        <dbReference type="EMBL" id="OAD55979.1"/>
    </source>
</evidence>
<reference evidence="1 2" key="1">
    <citation type="submission" date="2015-07" db="EMBL/GenBank/DDBJ databases">
        <title>The genome of Eufriesea mexicana.</title>
        <authorList>
            <person name="Pan H."/>
            <person name="Kapheim K."/>
        </authorList>
    </citation>
    <scope>NUCLEOTIDE SEQUENCE [LARGE SCALE GENOMIC DNA]</scope>
    <source>
        <strain evidence="1">0111107269</strain>
        <tissue evidence="1">Whole body</tissue>
    </source>
</reference>
<accession>A0A310SP37</accession>
<evidence type="ECO:0000313" key="2">
    <source>
        <dbReference type="Proteomes" id="UP000250275"/>
    </source>
</evidence>
<keyword evidence="2" id="KW-1185">Reference proteome</keyword>
<proteinExistence type="predicted"/>
<dbReference type="EMBL" id="KQ762326">
    <property type="protein sequence ID" value="OAD55979.1"/>
    <property type="molecule type" value="Genomic_DNA"/>
</dbReference>
<protein>
    <submittedName>
        <fullName evidence="1">Uncharacterized protein</fullName>
    </submittedName>
</protein>
<gene>
    <name evidence="1" type="ORF">WN48_04067</name>
</gene>
<organism evidence="1 2">
    <name type="scientific">Eufriesea mexicana</name>
    <dbReference type="NCBI Taxonomy" id="516756"/>
    <lineage>
        <taxon>Eukaryota</taxon>
        <taxon>Metazoa</taxon>
        <taxon>Ecdysozoa</taxon>
        <taxon>Arthropoda</taxon>
        <taxon>Hexapoda</taxon>
        <taxon>Insecta</taxon>
        <taxon>Pterygota</taxon>
        <taxon>Neoptera</taxon>
        <taxon>Endopterygota</taxon>
        <taxon>Hymenoptera</taxon>
        <taxon>Apocrita</taxon>
        <taxon>Aculeata</taxon>
        <taxon>Apoidea</taxon>
        <taxon>Anthophila</taxon>
        <taxon>Apidae</taxon>
        <taxon>Eufriesea</taxon>
    </lineage>
</organism>
<sequence length="87" mass="10128">MTLKGAIKTWKLNYGKIKQQQQPNHMVYEHRIMQPQKKYNMVSATALTDEKYVTKFTEYLKKFITCITNYTALSCSIDINDEANDGT</sequence>
<dbReference type="AlphaFoldDB" id="A0A310SP37"/>
<name>A0A310SP37_9HYME</name>